<feature type="compositionally biased region" description="Pro residues" evidence="1">
    <location>
        <begin position="191"/>
        <end position="212"/>
    </location>
</feature>
<evidence type="ECO:0000259" key="2">
    <source>
        <dbReference type="Pfam" id="PF05170"/>
    </source>
</evidence>
<dbReference type="InterPro" id="IPR052894">
    <property type="entry name" value="AsmA-related"/>
</dbReference>
<dbReference type="Proteomes" id="UP000286997">
    <property type="component" value="Unassembled WGS sequence"/>
</dbReference>
<dbReference type="EMBL" id="SACP01000025">
    <property type="protein sequence ID" value="RVU14953.1"/>
    <property type="molecule type" value="Genomic_DNA"/>
</dbReference>
<dbReference type="PANTHER" id="PTHR30441">
    <property type="entry name" value="DUF748 DOMAIN-CONTAINING PROTEIN"/>
    <property type="match status" value="1"/>
</dbReference>
<accession>A0A437NY52</accession>
<reference evidence="3 4" key="1">
    <citation type="submission" date="2019-01" db="EMBL/GenBank/DDBJ databases">
        <authorList>
            <person name="Chen W.-M."/>
        </authorList>
    </citation>
    <scope>NUCLEOTIDE SEQUENCE [LARGE SCALE GENOMIC DNA]</scope>
    <source>
        <strain evidence="3 4">TER-1</strain>
    </source>
</reference>
<keyword evidence="4" id="KW-1185">Reference proteome</keyword>
<evidence type="ECO:0000313" key="4">
    <source>
        <dbReference type="Proteomes" id="UP000286997"/>
    </source>
</evidence>
<dbReference type="OrthoDB" id="225437at2"/>
<feature type="region of interest" description="Disordered" evidence="1">
    <location>
        <begin position="189"/>
        <end position="216"/>
    </location>
</feature>
<organism evidence="3 4">
    <name type="scientific">Methylobacterium oryzihabitans</name>
    <dbReference type="NCBI Taxonomy" id="2499852"/>
    <lineage>
        <taxon>Bacteria</taxon>
        <taxon>Pseudomonadati</taxon>
        <taxon>Pseudomonadota</taxon>
        <taxon>Alphaproteobacteria</taxon>
        <taxon>Hyphomicrobiales</taxon>
        <taxon>Methylobacteriaceae</taxon>
        <taxon>Methylobacterium</taxon>
    </lineage>
</organism>
<name>A0A437NY52_9HYPH</name>
<comment type="caution">
    <text evidence="3">The sequence shown here is derived from an EMBL/GenBank/DDBJ whole genome shotgun (WGS) entry which is preliminary data.</text>
</comment>
<dbReference type="InterPro" id="IPR007844">
    <property type="entry name" value="AsmA"/>
</dbReference>
<dbReference type="RefSeq" id="WP_127732890.1">
    <property type="nucleotide sequence ID" value="NZ_SACP01000025.1"/>
</dbReference>
<dbReference type="GO" id="GO:0005886">
    <property type="term" value="C:plasma membrane"/>
    <property type="evidence" value="ECO:0007669"/>
    <property type="project" value="TreeGrafter"/>
</dbReference>
<dbReference type="GO" id="GO:0090313">
    <property type="term" value="P:regulation of protein targeting to membrane"/>
    <property type="evidence" value="ECO:0007669"/>
    <property type="project" value="TreeGrafter"/>
</dbReference>
<proteinExistence type="predicted"/>
<gene>
    <name evidence="3" type="ORF">EOE48_21265</name>
</gene>
<dbReference type="PANTHER" id="PTHR30441:SF4">
    <property type="entry name" value="PROTEIN ASMA"/>
    <property type="match status" value="1"/>
</dbReference>
<dbReference type="Pfam" id="PF05170">
    <property type="entry name" value="AsmA"/>
    <property type="match status" value="1"/>
</dbReference>
<sequence length="584" mass="59499">MRLRNLLLILAAGGVAGAAALLVAGEGLIVRAAAGRLEAATGRSWVVGGAGLSLRPAGLVLYDLATETPPGPVGRARLTIEAVRFTAAALGLLAGEADEVELVRPALHWPAQWWRGDETLRGPALSPGHAPRVARLTVREGRIALTEGERTVAALDGLAVAAARQAGGYALTVAGRTDGTPVRCTLTTAPVDPPPVPVDPPPVPADPPPVAGRPPGDAEALAVTFSCRVPPVSGAPIDGAAEAVLTGSTLTLSRLSGSLGSDRFGGSALVDLARKPFVRLDLGFEALSVAAPPETGALGTAAVLRLFDGRMRLRAASLAMGRTRLDGVDLDLRLADGAVEAALAPAGLHGGRVQGRLAATLAAAPEDEPRHALLIELARVRALPLLSGLAGFSLVDGAATATLDLRAGGRDLAGIRRSLSGTAALLVENGRFNGADIPGMVQSMAARISAADTTAFDRLSLRFRIDDGRATTQDLAFAGPLVTAGGSGVVDLVERGLAFRIEPRLTGAAARALPRLFDVSLPILVNGPWDAPQVHVDLAGLMSDGRLQQGLGTLGTDLLGGRGGGLLDALVPAEGAGRAAPRRR</sequence>
<evidence type="ECO:0000256" key="1">
    <source>
        <dbReference type="SAM" id="MobiDB-lite"/>
    </source>
</evidence>
<protein>
    <submittedName>
        <fullName evidence="3">AsmA family protein</fullName>
    </submittedName>
</protein>
<dbReference type="AlphaFoldDB" id="A0A437NY52"/>
<evidence type="ECO:0000313" key="3">
    <source>
        <dbReference type="EMBL" id="RVU14953.1"/>
    </source>
</evidence>
<feature type="domain" description="AsmA" evidence="2">
    <location>
        <begin position="315"/>
        <end position="475"/>
    </location>
</feature>